<evidence type="ECO:0000256" key="2">
    <source>
        <dbReference type="SAM" id="Phobius"/>
    </source>
</evidence>
<organism evidence="3 4">
    <name type="scientific">Helicostylum pulchrum</name>
    <dbReference type="NCBI Taxonomy" id="562976"/>
    <lineage>
        <taxon>Eukaryota</taxon>
        <taxon>Fungi</taxon>
        <taxon>Fungi incertae sedis</taxon>
        <taxon>Mucoromycota</taxon>
        <taxon>Mucoromycotina</taxon>
        <taxon>Mucoromycetes</taxon>
        <taxon>Mucorales</taxon>
        <taxon>Mucorineae</taxon>
        <taxon>Mucoraceae</taxon>
        <taxon>Helicostylum</taxon>
    </lineage>
</organism>
<dbReference type="EMBL" id="BAABUJ010000009">
    <property type="protein sequence ID" value="GAA5798158.1"/>
    <property type="molecule type" value="Genomic_DNA"/>
</dbReference>
<dbReference type="InterPro" id="IPR011993">
    <property type="entry name" value="PH-like_dom_sf"/>
</dbReference>
<keyword evidence="4" id="KW-1185">Reference proteome</keyword>
<proteinExistence type="predicted"/>
<dbReference type="Proteomes" id="UP001476247">
    <property type="component" value="Unassembled WGS sequence"/>
</dbReference>
<reference evidence="3 4" key="1">
    <citation type="submission" date="2024-04" db="EMBL/GenBank/DDBJ databases">
        <title>genome sequences of Mucor flavus KT1a and Helicostylum pulchrum KT1b strains isolation_sourced from the surface of a dry-aged beef.</title>
        <authorList>
            <person name="Toyotome T."/>
            <person name="Hosono M."/>
            <person name="Torimaru M."/>
            <person name="Fukuda K."/>
            <person name="Mikami N."/>
        </authorList>
    </citation>
    <scope>NUCLEOTIDE SEQUENCE [LARGE SCALE GENOMIC DNA]</scope>
    <source>
        <strain evidence="3 4">KT1b</strain>
    </source>
</reference>
<dbReference type="PANTHER" id="PTHR37402">
    <property type="entry name" value="GRAM DOMAIN-CONTAINING PROTEIN 4"/>
    <property type="match status" value="1"/>
</dbReference>
<evidence type="ECO:0000313" key="4">
    <source>
        <dbReference type="Proteomes" id="UP001476247"/>
    </source>
</evidence>
<evidence type="ECO:0000256" key="1">
    <source>
        <dbReference type="SAM" id="MobiDB-lite"/>
    </source>
</evidence>
<keyword evidence="2" id="KW-0812">Transmembrane</keyword>
<feature type="transmembrane region" description="Helical" evidence="2">
    <location>
        <begin position="168"/>
        <end position="189"/>
    </location>
</feature>
<dbReference type="PANTHER" id="PTHR37402:SF1">
    <property type="entry name" value="GRAM DOMAIN-CONTAINING PROTEIN 4"/>
    <property type="match status" value="1"/>
</dbReference>
<name>A0ABP9XV99_9FUNG</name>
<evidence type="ECO:0000313" key="3">
    <source>
        <dbReference type="EMBL" id="GAA5798158.1"/>
    </source>
</evidence>
<keyword evidence="2" id="KW-0472">Membrane</keyword>
<gene>
    <name evidence="3" type="ORF">HPULCUR_003558</name>
</gene>
<feature type="transmembrane region" description="Helical" evidence="2">
    <location>
        <begin position="286"/>
        <end position="304"/>
    </location>
</feature>
<sequence>MEETSLNARNTPPPLPDRSRSVGEVIVKKRILQKSHTSSATNLTTNDDTMGEHYAHLQKHVKEVRRRKNNNLVPPTLSQFQVKEGDTIITTHWVEFIETWIKYFVASAAYDQADRPLEPFSLNAVKRDVDRLYPMIAPFIEPAKKIRSVYRWENKALTGGLASLYVILWWYDLILAFICTWVGIGIIWVRLDMFAQYGVDALEVQPETDATLKSWNRSFWMKMRTNINSKSAYGFDLFTDISISEWRDTIYTKYGPTIQLVLSDTVDYLERIKNLVTWKRPAKTRFLLVMIVGLTFFLSILPLRLIGKMAFLYIGIEFFVLQALRSHYPRHRRLFNILNLLLWDVPNDAEYAMEVVRLNGKEDNSTVVAATEGPPRPTPLKVSASMSDLSKSIVDTVNTTARNENKGSAFTEAATSTATTLAMLAAAAAVNKVKRTVDNKKKKKEADNYIPPDDDPDAFGCMYKGTIPGRIGLRENGFIFQTSRMTGGKILVECVFEDIIGVKKTKQYDILVWHSTGIDISLADGVTLHFENVLRRDDCFNRLVSASGGEWKKM</sequence>
<dbReference type="InterPro" id="IPR037847">
    <property type="entry name" value="GRAMDC4"/>
</dbReference>
<protein>
    <submittedName>
        <fullName evidence="3">Uncharacterized protein</fullName>
    </submittedName>
</protein>
<keyword evidence="2" id="KW-1133">Transmembrane helix</keyword>
<comment type="caution">
    <text evidence="3">The sequence shown here is derived from an EMBL/GenBank/DDBJ whole genome shotgun (WGS) entry which is preliminary data.</text>
</comment>
<feature type="region of interest" description="Disordered" evidence="1">
    <location>
        <begin position="1"/>
        <end position="21"/>
    </location>
</feature>
<dbReference type="Gene3D" id="2.30.29.30">
    <property type="entry name" value="Pleckstrin-homology domain (PH domain)/Phosphotyrosine-binding domain (PTB)"/>
    <property type="match status" value="1"/>
</dbReference>
<feature type="compositionally biased region" description="Polar residues" evidence="1">
    <location>
        <begin position="1"/>
        <end position="10"/>
    </location>
</feature>
<accession>A0ABP9XV99</accession>